<proteinExistence type="predicted"/>
<dbReference type="SUPFAM" id="SSF53335">
    <property type="entry name" value="S-adenosyl-L-methionine-dependent methyltransferases"/>
    <property type="match status" value="1"/>
</dbReference>
<dbReference type="EMBL" id="CP045851">
    <property type="protein sequence ID" value="QGG94315.1"/>
    <property type="molecule type" value="Genomic_DNA"/>
</dbReference>
<dbReference type="AlphaFoldDB" id="A0A5Q2RMA7"/>
<dbReference type="PANTHER" id="PTHR43861:SF3">
    <property type="entry name" value="PUTATIVE (AFU_ORTHOLOGUE AFUA_2G14390)-RELATED"/>
    <property type="match status" value="1"/>
</dbReference>
<dbReference type="Proteomes" id="UP000334019">
    <property type="component" value="Chromosome"/>
</dbReference>
<name>A0A5Q2RMA7_9ACTN</name>
<evidence type="ECO:0000313" key="2">
    <source>
        <dbReference type="EMBL" id="QGG94315.1"/>
    </source>
</evidence>
<dbReference type="Pfam" id="PF13489">
    <property type="entry name" value="Methyltransf_23"/>
    <property type="match status" value="1"/>
</dbReference>
<evidence type="ECO:0000256" key="1">
    <source>
        <dbReference type="ARBA" id="ARBA00022679"/>
    </source>
</evidence>
<dbReference type="GO" id="GO:0008168">
    <property type="term" value="F:methyltransferase activity"/>
    <property type="evidence" value="ECO:0007669"/>
    <property type="project" value="UniProtKB-KW"/>
</dbReference>
<dbReference type="KEGG" id="atq:GH723_03925"/>
<keyword evidence="2" id="KW-0489">Methyltransferase</keyword>
<dbReference type="GO" id="GO:0032259">
    <property type="term" value="P:methylation"/>
    <property type="evidence" value="ECO:0007669"/>
    <property type="project" value="UniProtKB-KW"/>
</dbReference>
<dbReference type="CDD" id="cd02440">
    <property type="entry name" value="AdoMet_MTases"/>
    <property type="match status" value="1"/>
</dbReference>
<reference evidence="2 3" key="1">
    <citation type="submission" date="2019-11" db="EMBL/GenBank/DDBJ databases">
        <authorList>
            <person name="He Y."/>
        </authorList>
    </citation>
    <scope>NUCLEOTIDE SEQUENCE [LARGE SCALE GENOMIC DNA]</scope>
    <source>
        <strain evidence="2 3">SCSIO 58843</strain>
    </source>
</reference>
<evidence type="ECO:0000313" key="3">
    <source>
        <dbReference type="Proteomes" id="UP000334019"/>
    </source>
</evidence>
<keyword evidence="3" id="KW-1185">Reference proteome</keyword>
<keyword evidence="1 2" id="KW-0808">Transferase</keyword>
<dbReference type="RefSeq" id="WP_153758421.1">
    <property type="nucleotide sequence ID" value="NZ_CP045851.1"/>
</dbReference>
<dbReference type="InterPro" id="IPR029063">
    <property type="entry name" value="SAM-dependent_MTases_sf"/>
</dbReference>
<accession>A0A5Q2RMA7</accession>
<sequence>MDHDHGHSFDDRAATWDDPGKVDRARRVAEAIRAAVTLDPSQRVLELGAGTGLLTQALRPHVGPVTLTDTSAGMRQVMEDKIAAGKLTDARVWDLDLASGPIPDDRFDLVVSMMALHHIPDTDAVLANVATLLDPGGRVAIVDLDAEDGSFHGEGHGHGEIHHGFERDDLARRMEAAGFVDVEVGDCTHVEREDGTFPLFLAVGRRPVG</sequence>
<protein>
    <submittedName>
        <fullName evidence="2">Methyltransferase domain-containing protein</fullName>
    </submittedName>
</protein>
<gene>
    <name evidence="2" type="ORF">GH723_03925</name>
</gene>
<organism evidence="2 3">
    <name type="scientific">Actinomarinicola tropica</name>
    <dbReference type="NCBI Taxonomy" id="2789776"/>
    <lineage>
        <taxon>Bacteria</taxon>
        <taxon>Bacillati</taxon>
        <taxon>Actinomycetota</taxon>
        <taxon>Acidimicrobiia</taxon>
        <taxon>Acidimicrobiales</taxon>
        <taxon>Iamiaceae</taxon>
        <taxon>Actinomarinicola</taxon>
    </lineage>
</organism>
<dbReference type="PANTHER" id="PTHR43861">
    <property type="entry name" value="TRANS-ACONITATE 2-METHYLTRANSFERASE-RELATED"/>
    <property type="match status" value="1"/>
</dbReference>
<dbReference type="Gene3D" id="3.40.50.150">
    <property type="entry name" value="Vaccinia Virus protein VP39"/>
    <property type="match status" value="1"/>
</dbReference>